<gene>
    <name evidence="2" type="ORF">UT23_C0005G0051</name>
</gene>
<feature type="domain" description="Glycosyltransferase 2-like" evidence="1">
    <location>
        <begin position="8"/>
        <end position="160"/>
    </location>
</feature>
<dbReference type="Proteomes" id="UP000034325">
    <property type="component" value="Unassembled WGS sequence"/>
</dbReference>
<dbReference type="CDD" id="cd04186">
    <property type="entry name" value="GT_2_like_c"/>
    <property type="match status" value="1"/>
</dbReference>
<dbReference type="Pfam" id="PF00535">
    <property type="entry name" value="Glycos_transf_2"/>
    <property type="match status" value="1"/>
</dbReference>
<dbReference type="EMBL" id="LBWA01000005">
    <property type="protein sequence ID" value="KKQ98128.1"/>
    <property type="molecule type" value="Genomic_DNA"/>
</dbReference>
<dbReference type="GO" id="GO:0016740">
    <property type="term" value="F:transferase activity"/>
    <property type="evidence" value="ECO:0007669"/>
    <property type="project" value="UniProtKB-KW"/>
</dbReference>
<dbReference type="Gene3D" id="3.90.550.10">
    <property type="entry name" value="Spore Coat Polysaccharide Biosynthesis Protein SpsA, Chain A"/>
    <property type="match status" value="1"/>
</dbReference>
<reference evidence="2 3" key="1">
    <citation type="journal article" date="2015" name="Nature">
        <title>rRNA introns, odd ribosomes, and small enigmatic genomes across a large radiation of phyla.</title>
        <authorList>
            <person name="Brown C.T."/>
            <person name="Hug L.A."/>
            <person name="Thomas B.C."/>
            <person name="Sharon I."/>
            <person name="Castelle C.J."/>
            <person name="Singh A."/>
            <person name="Wilkins M.J."/>
            <person name="Williams K.H."/>
            <person name="Banfield J.F."/>
        </authorList>
    </citation>
    <scope>NUCLEOTIDE SEQUENCE [LARGE SCALE GENOMIC DNA]</scope>
</reference>
<evidence type="ECO:0000259" key="1">
    <source>
        <dbReference type="Pfam" id="PF00535"/>
    </source>
</evidence>
<comment type="caution">
    <text evidence="2">The sequence shown here is derived from an EMBL/GenBank/DDBJ whole genome shotgun (WGS) entry which is preliminary data.</text>
</comment>
<proteinExistence type="predicted"/>
<keyword evidence="2" id="KW-0808">Transferase</keyword>
<name>A0A0G0M1R2_9BACT</name>
<accession>A0A0G0M1R2</accession>
<evidence type="ECO:0000313" key="2">
    <source>
        <dbReference type="EMBL" id="KKQ98128.1"/>
    </source>
</evidence>
<dbReference type="SUPFAM" id="SSF53448">
    <property type="entry name" value="Nucleotide-diphospho-sugar transferases"/>
    <property type="match status" value="1"/>
</dbReference>
<sequence>MSKDPLVSIIIANYNGENYLKTCLKAVLASTYRNFEVFLVDDGSTDASSSVIKRFAKKDSRIKLLRNKVNKGAAASRNIAFGLVKGRYLFFLDNDTEVDKNCLKRLVEFMGTHNDIGGCQALIYDFLDRRKIQNPGVKLWAASGWGLPIARTKKELKKTKDYDIAAISAALMVRKEAFNYINGFDELEAVVTEDLDFSWRMWLSGYKIVLVPDAKIFHWTKSVDMRENLGQDYVKIYFHLTKNSILSIYKNYELVNMIKYLFASCVISLSRSLLIVIKRRSFSSLIGTVKGLAWIIANLSTITKMRKKVQSKRKLSDNMLFNKILLKDNWLSIYKRYYSTSGLL</sequence>
<dbReference type="AlphaFoldDB" id="A0A0G0M1R2"/>
<organism evidence="2 3">
    <name type="scientific">Candidatus Woesebacteria bacterium GW2011_GWA1_39_12</name>
    <dbReference type="NCBI Taxonomy" id="1618549"/>
    <lineage>
        <taxon>Bacteria</taxon>
        <taxon>Candidatus Woeseibacteriota</taxon>
    </lineage>
</organism>
<dbReference type="InterPro" id="IPR029044">
    <property type="entry name" value="Nucleotide-diphossugar_trans"/>
</dbReference>
<evidence type="ECO:0000313" key="3">
    <source>
        <dbReference type="Proteomes" id="UP000034325"/>
    </source>
</evidence>
<protein>
    <submittedName>
        <fullName evidence="2">Glycosyl transferase family 2</fullName>
    </submittedName>
</protein>
<dbReference type="InterPro" id="IPR050834">
    <property type="entry name" value="Glycosyltransf_2"/>
</dbReference>
<dbReference type="InterPro" id="IPR001173">
    <property type="entry name" value="Glyco_trans_2-like"/>
</dbReference>
<dbReference type="PANTHER" id="PTHR43685">
    <property type="entry name" value="GLYCOSYLTRANSFERASE"/>
    <property type="match status" value="1"/>
</dbReference>
<dbReference type="PANTHER" id="PTHR43685:SF2">
    <property type="entry name" value="GLYCOSYLTRANSFERASE 2-LIKE DOMAIN-CONTAINING PROTEIN"/>
    <property type="match status" value="1"/>
</dbReference>